<accession>A0A419VY60</accession>
<dbReference type="Pfam" id="PF04542">
    <property type="entry name" value="Sigma70_r2"/>
    <property type="match status" value="1"/>
</dbReference>
<dbReference type="InterPro" id="IPR036388">
    <property type="entry name" value="WH-like_DNA-bd_sf"/>
</dbReference>
<dbReference type="InterPro" id="IPR039425">
    <property type="entry name" value="RNA_pol_sigma-70-like"/>
</dbReference>
<evidence type="ECO:0000256" key="1">
    <source>
        <dbReference type="ARBA" id="ARBA00010641"/>
    </source>
</evidence>
<dbReference type="SUPFAM" id="SSF88946">
    <property type="entry name" value="Sigma2 domain of RNA polymerase sigma factors"/>
    <property type="match status" value="1"/>
</dbReference>
<dbReference type="InterPro" id="IPR007627">
    <property type="entry name" value="RNA_pol_sigma70_r2"/>
</dbReference>
<keyword evidence="3 6" id="KW-0731">Sigma factor</keyword>
<proteinExistence type="inferred from homology"/>
<evidence type="ECO:0000256" key="3">
    <source>
        <dbReference type="ARBA" id="ARBA00023082"/>
    </source>
</evidence>
<dbReference type="SUPFAM" id="SSF88659">
    <property type="entry name" value="Sigma3 and sigma4 domains of RNA polymerase sigma factors"/>
    <property type="match status" value="1"/>
</dbReference>
<dbReference type="Gene3D" id="1.10.10.10">
    <property type="entry name" value="Winged helix-like DNA-binding domain superfamily/Winged helix DNA-binding domain"/>
    <property type="match status" value="1"/>
</dbReference>
<dbReference type="Proteomes" id="UP000283387">
    <property type="component" value="Unassembled WGS sequence"/>
</dbReference>
<dbReference type="InterPro" id="IPR014327">
    <property type="entry name" value="RNA_pol_sigma70_bacteroid"/>
</dbReference>
<dbReference type="GO" id="GO:0003677">
    <property type="term" value="F:DNA binding"/>
    <property type="evidence" value="ECO:0007669"/>
    <property type="project" value="UniProtKB-KW"/>
</dbReference>
<name>A0A419VY60_9BACT</name>
<dbReference type="InterPro" id="IPR000838">
    <property type="entry name" value="RNA_pol_sigma70_ECF_CS"/>
</dbReference>
<dbReference type="NCBIfam" id="TIGR02937">
    <property type="entry name" value="sigma70-ECF"/>
    <property type="match status" value="1"/>
</dbReference>
<evidence type="ECO:0000313" key="8">
    <source>
        <dbReference type="EMBL" id="RKD88171.1"/>
    </source>
</evidence>
<evidence type="ECO:0000256" key="5">
    <source>
        <dbReference type="ARBA" id="ARBA00023163"/>
    </source>
</evidence>
<gene>
    <name evidence="8" type="ORF">BC643_3314</name>
</gene>
<evidence type="ECO:0000256" key="6">
    <source>
        <dbReference type="RuleBase" id="RU000716"/>
    </source>
</evidence>
<dbReference type="AlphaFoldDB" id="A0A419VY60"/>
<evidence type="ECO:0000313" key="9">
    <source>
        <dbReference type="Proteomes" id="UP000283387"/>
    </source>
</evidence>
<dbReference type="SMART" id="SM00421">
    <property type="entry name" value="HTH_LUXR"/>
    <property type="match status" value="1"/>
</dbReference>
<keyword evidence="9" id="KW-1185">Reference proteome</keyword>
<protein>
    <recommendedName>
        <fullName evidence="6">RNA polymerase sigma factor</fullName>
    </recommendedName>
</protein>
<dbReference type="NCBIfam" id="TIGR02985">
    <property type="entry name" value="Sig70_bacteroi1"/>
    <property type="match status" value="1"/>
</dbReference>
<dbReference type="InterPro" id="IPR014284">
    <property type="entry name" value="RNA_pol_sigma-70_dom"/>
</dbReference>
<dbReference type="EMBL" id="RAPN01000002">
    <property type="protein sequence ID" value="RKD88171.1"/>
    <property type="molecule type" value="Genomic_DNA"/>
</dbReference>
<dbReference type="PANTHER" id="PTHR43133">
    <property type="entry name" value="RNA POLYMERASE ECF-TYPE SIGMA FACTO"/>
    <property type="match status" value="1"/>
</dbReference>
<comment type="caution">
    <text evidence="8">The sequence shown here is derived from an EMBL/GenBank/DDBJ whole genome shotgun (WGS) entry which is preliminary data.</text>
</comment>
<dbReference type="GO" id="GO:0006352">
    <property type="term" value="P:DNA-templated transcription initiation"/>
    <property type="evidence" value="ECO:0007669"/>
    <property type="project" value="InterPro"/>
</dbReference>
<feature type="domain" description="HTH luxR-type" evidence="7">
    <location>
        <begin position="129"/>
        <end position="187"/>
    </location>
</feature>
<dbReference type="PROSITE" id="PS01063">
    <property type="entry name" value="SIGMA70_ECF"/>
    <property type="match status" value="1"/>
</dbReference>
<dbReference type="InterPro" id="IPR000792">
    <property type="entry name" value="Tscrpt_reg_LuxR_C"/>
</dbReference>
<dbReference type="Gene3D" id="1.10.1740.10">
    <property type="match status" value="1"/>
</dbReference>
<dbReference type="InterPro" id="IPR013324">
    <property type="entry name" value="RNA_pol_sigma_r3/r4-like"/>
</dbReference>
<evidence type="ECO:0000259" key="7">
    <source>
        <dbReference type="SMART" id="SM00421"/>
    </source>
</evidence>
<dbReference type="InterPro" id="IPR013325">
    <property type="entry name" value="RNA_pol_sigma_r2"/>
</dbReference>
<dbReference type="PANTHER" id="PTHR43133:SF46">
    <property type="entry name" value="RNA POLYMERASE SIGMA-70 FACTOR ECF SUBFAMILY"/>
    <property type="match status" value="1"/>
</dbReference>
<dbReference type="Pfam" id="PF08281">
    <property type="entry name" value="Sigma70_r4_2"/>
    <property type="match status" value="1"/>
</dbReference>
<organism evidence="8 9">
    <name type="scientific">Mangrovibacterium diazotrophicum</name>
    <dbReference type="NCBI Taxonomy" id="1261403"/>
    <lineage>
        <taxon>Bacteria</taxon>
        <taxon>Pseudomonadati</taxon>
        <taxon>Bacteroidota</taxon>
        <taxon>Bacteroidia</taxon>
        <taxon>Marinilabiliales</taxon>
        <taxon>Prolixibacteraceae</taxon>
        <taxon>Mangrovibacterium</taxon>
    </lineage>
</organism>
<sequence length="194" mass="22974">MVDLELNRNQLTLLKNGDMQAFDTIYNRYCKRLYYFVIRYVKSDEDAEEIVQEVFIKVWENRERINVFSSFESFLFTIAYNSTISLIRKRVSEKKYLDHLASIQETQNAPEVVNEVQFHELNERVNQLIAELTPRQQEIFRLSREEGLSHDEIAVRLSLSSNTVKNHLVSALKYLRSNLDNGLMICVLFLHLFF</sequence>
<reference evidence="8 9" key="1">
    <citation type="submission" date="2018-09" db="EMBL/GenBank/DDBJ databases">
        <title>Genomic Encyclopedia of Archaeal and Bacterial Type Strains, Phase II (KMG-II): from individual species to whole genera.</title>
        <authorList>
            <person name="Goeker M."/>
        </authorList>
    </citation>
    <scope>NUCLEOTIDE SEQUENCE [LARGE SCALE GENOMIC DNA]</scope>
    <source>
        <strain evidence="8 9">DSM 27148</strain>
    </source>
</reference>
<evidence type="ECO:0000256" key="2">
    <source>
        <dbReference type="ARBA" id="ARBA00023015"/>
    </source>
</evidence>
<dbReference type="InterPro" id="IPR013249">
    <property type="entry name" value="RNA_pol_sigma70_r4_t2"/>
</dbReference>
<evidence type="ECO:0000256" key="4">
    <source>
        <dbReference type="ARBA" id="ARBA00023125"/>
    </source>
</evidence>
<keyword evidence="4 6" id="KW-0238">DNA-binding</keyword>
<comment type="similarity">
    <text evidence="1 6">Belongs to the sigma-70 factor family. ECF subfamily.</text>
</comment>
<keyword evidence="2 6" id="KW-0805">Transcription regulation</keyword>
<dbReference type="CDD" id="cd06171">
    <property type="entry name" value="Sigma70_r4"/>
    <property type="match status" value="1"/>
</dbReference>
<keyword evidence="5 6" id="KW-0804">Transcription</keyword>
<dbReference type="GO" id="GO:0016987">
    <property type="term" value="F:sigma factor activity"/>
    <property type="evidence" value="ECO:0007669"/>
    <property type="project" value="UniProtKB-KW"/>
</dbReference>